<dbReference type="CDD" id="cd00038">
    <property type="entry name" value="CAP_ED"/>
    <property type="match status" value="1"/>
</dbReference>
<feature type="transmembrane region" description="Helical" evidence="9">
    <location>
        <begin position="542"/>
        <end position="575"/>
    </location>
</feature>
<dbReference type="FunFam" id="3.30.750.24:FF:000012">
    <property type="entry name" value="Sulfate transporter family protein"/>
    <property type="match status" value="1"/>
</dbReference>
<feature type="transmembrane region" description="Helical" evidence="9">
    <location>
        <begin position="298"/>
        <end position="322"/>
    </location>
</feature>
<feature type="domain" description="STAS" evidence="11">
    <location>
        <begin position="663"/>
        <end position="775"/>
    </location>
</feature>
<feature type="region of interest" description="Disordered" evidence="8">
    <location>
        <begin position="65"/>
        <end position="88"/>
    </location>
</feature>
<organism evidence="12 13">
    <name type="scientific">Trichomonascus ciferrii</name>
    <dbReference type="NCBI Taxonomy" id="44093"/>
    <lineage>
        <taxon>Eukaryota</taxon>
        <taxon>Fungi</taxon>
        <taxon>Dikarya</taxon>
        <taxon>Ascomycota</taxon>
        <taxon>Saccharomycotina</taxon>
        <taxon>Dipodascomycetes</taxon>
        <taxon>Dipodascales</taxon>
        <taxon>Trichomonascaceae</taxon>
        <taxon>Trichomonascus</taxon>
        <taxon>Trichomonascus ciferrii complex</taxon>
    </lineage>
</organism>
<keyword evidence="5" id="KW-0029">Amino-acid transport</keyword>
<dbReference type="GO" id="GO:0000329">
    <property type="term" value="C:fungal-type vacuole membrane"/>
    <property type="evidence" value="ECO:0007669"/>
    <property type="project" value="UniProtKB-ARBA"/>
</dbReference>
<feature type="transmembrane region" description="Helical" evidence="9">
    <location>
        <begin position="233"/>
        <end position="255"/>
    </location>
</feature>
<name>A0A642UPM5_9ASCO</name>
<dbReference type="Pfam" id="PF00916">
    <property type="entry name" value="Sulfate_transp"/>
    <property type="match status" value="1"/>
</dbReference>
<evidence type="ECO:0000256" key="5">
    <source>
        <dbReference type="ARBA" id="ARBA00022970"/>
    </source>
</evidence>
<feature type="transmembrane region" description="Helical" evidence="9">
    <location>
        <begin position="376"/>
        <end position="393"/>
    </location>
</feature>
<evidence type="ECO:0000259" key="10">
    <source>
        <dbReference type="PROSITE" id="PS50042"/>
    </source>
</evidence>
<comment type="subcellular location">
    <subcellularLocation>
        <location evidence="1">Vacuole membrane</location>
        <topology evidence="1">Multi-pass membrane protein</topology>
    </subcellularLocation>
</comment>
<evidence type="ECO:0000259" key="11">
    <source>
        <dbReference type="PROSITE" id="PS50801"/>
    </source>
</evidence>
<feature type="transmembrane region" description="Helical" evidence="9">
    <location>
        <begin position="595"/>
        <end position="627"/>
    </location>
</feature>
<feature type="region of interest" description="Disordered" evidence="8">
    <location>
        <begin position="26"/>
        <end position="53"/>
    </location>
</feature>
<dbReference type="SUPFAM" id="SSF52091">
    <property type="entry name" value="SpoIIaa-like"/>
    <property type="match status" value="1"/>
</dbReference>
<comment type="caution">
    <text evidence="12">The sequence shown here is derived from an EMBL/GenBank/DDBJ whole genome shotgun (WGS) entry which is preliminary data.</text>
</comment>
<feature type="compositionally biased region" description="Polar residues" evidence="8">
    <location>
        <begin position="1"/>
        <end position="17"/>
    </location>
</feature>
<feature type="transmembrane region" description="Helical" evidence="9">
    <location>
        <begin position="334"/>
        <end position="356"/>
    </location>
</feature>
<feature type="transmembrane region" description="Helical" evidence="9">
    <location>
        <begin position="267"/>
        <end position="286"/>
    </location>
</feature>
<feature type="transmembrane region" description="Helical" evidence="9">
    <location>
        <begin position="400"/>
        <end position="421"/>
    </location>
</feature>
<evidence type="ECO:0000256" key="6">
    <source>
        <dbReference type="ARBA" id="ARBA00022989"/>
    </source>
</evidence>
<evidence type="ECO:0000256" key="9">
    <source>
        <dbReference type="SAM" id="Phobius"/>
    </source>
</evidence>
<keyword evidence="13" id="KW-1185">Reference proteome</keyword>
<dbReference type="InterPro" id="IPR000595">
    <property type="entry name" value="cNMP-bd_dom"/>
</dbReference>
<dbReference type="EMBL" id="SWFS01000456">
    <property type="protein sequence ID" value="KAA8902889.1"/>
    <property type="molecule type" value="Genomic_DNA"/>
</dbReference>
<evidence type="ECO:0000313" key="12">
    <source>
        <dbReference type="EMBL" id="KAA8902889.1"/>
    </source>
</evidence>
<keyword evidence="6 9" id="KW-1133">Transmembrane helix</keyword>
<dbReference type="VEuPathDB" id="FungiDB:TRICI_005813"/>
<reference evidence="12" key="1">
    <citation type="journal article" date="2019" name="G3 (Bethesda)">
        <title>Genome Assemblies of Two Rare Opportunistic Yeast Pathogens: Diutina rugosa (syn. Candida rugosa) and Trichomonascus ciferrii (syn. Candida ciferrii).</title>
        <authorList>
            <person name="Mixao V."/>
            <person name="Saus E."/>
            <person name="Hansen A.P."/>
            <person name="Lass-Florl C."/>
            <person name="Gabaldon T."/>
        </authorList>
    </citation>
    <scope>NUCLEOTIDE SEQUENCE</scope>
    <source>
        <strain evidence="12">CBS 4856</strain>
    </source>
</reference>
<dbReference type="Pfam" id="PF00027">
    <property type="entry name" value="cNMP_binding"/>
    <property type="match status" value="1"/>
</dbReference>
<dbReference type="InterPro" id="IPR002645">
    <property type="entry name" value="STAS_dom"/>
</dbReference>
<feature type="compositionally biased region" description="Low complexity" evidence="8">
    <location>
        <begin position="124"/>
        <end position="142"/>
    </location>
</feature>
<feature type="transmembrane region" description="Helical" evidence="9">
    <location>
        <begin position="457"/>
        <end position="478"/>
    </location>
</feature>
<dbReference type="InterPro" id="IPR052706">
    <property type="entry name" value="Membrane-Transporter-like"/>
</dbReference>
<dbReference type="Gene3D" id="3.30.750.24">
    <property type="entry name" value="STAS domain"/>
    <property type="match status" value="1"/>
</dbReference>
<dbReference type="InterPro" id="IPR014710">
    <property type="entry name" value="RmlC-like_jellyroll"/>
</dbReference>
<protein>
    <submittedName>
        <fullName evidence="12">Uncharacterized protein</fullName>
    </submittedName>
</protein>
<feature type="region of interest" description="Disordered" evidence="8">
    <location>
        <begin position="1"/>
        <end position="20"/>
    </location>
</feature>
<dbReference type="CDD" id="cd07042">
    <property type="entry name" value="STAS_SulP_like_sulfate_transporter"/>
    <property type="match status" value="1"/>
</dbReference>
<keyword evidence="4 9" id="KW-0812">Transmembrane</keyword>
<dbReference type="PROSITE" id="PS50801">
    <property type="entry name" value="STAS"/>
    <property type="match status" value="1"/>
</dbReference>
<dbReference type="Gene3D" id="2.60.120.10">
    <property type="entry name" value="Jelly Rolls"/>
    <property type="match status" value="1"/>
</dbReference>
<dbReference type="SMART" id="SM00100">
    <property type="entry name" value="cNMP"/>
    <property type="match status" value="1"/>
</dbReference>
<evidence type="ECO:0000256" key="2">
    <source>
        <dbReference type="ARBA" id="ARBA00022448"/>
    </source>
</evidence>
<dbReference type="PROSITE" id="PS50042">
    <property type="entry name" value="CNMP_BINDING_3"/>
    <property type="match status" value="1"/>
</dbReference>
<evidence type="ECO:0000256" key="8">
    <source>
        <dbReference type="SAM" id="MobiDB-lite"/>
    </source>
</evidence>
<keyword evidence="7 9" id="KW-0472">Membrane</keyword>
<dbReference type="PANTHER" id="PTHR43310:SF4">
    <property type="entry name" value="AFR304WP"/>
    <property type="match status" value="1"/>
</dbReference>
<keyword evidence="3" id="KW-0926">Vacuole</keyword>
<dbReference type="GO" id="GO:0034490">
    <property type="term" value="P:basic amino acid transmembrane import into vacuole"/>
    <property type="evidence" value="ECO:0007669"/>
    <property type="project" value="UniProtKB-ARBA"/>
</dbReference>
<evidence type="ECO:0000313" key="13">
    <source>
        <dbReference type="Proteomes" id="UP000761534"/>
    </source>
</evidence>
<evidence type="ECO:0000256" key="3">
    <source>
        <dbReference type="ARBA" id="ARBA00022554"/>
    </source>
</evidence>
<dbReference type="OrthoDB" id="409725at2759"/>
<accession>A0A642UPM5</accession>
<gene>
    <name evidence="12" type="ORF">TRICI_005813</name>
</gene>
<proteinExistence type="predicted"/>
<sequence>MMDGSNTVKSLPETSFLNRPRRMSIGSSQQHLTAGDDNASAISEETSELREQTADLSSIALHEGIQKRSGSAGDASSLPATPPKGRSRLSHILGARTSRSPLLNVEEVQVFSESQEGDNTFACSSSEESSLLSSDDNDTSSSGMYNTFGGRHLSASEDLERQEMRDLQRCSWKYRAQHKVKGWYKRNCTRRKILKSCVQQPLRYIPSVILGTLLNILDGVSYGMILFPLGENVFSGMGMAGLSMFYVSCVVAQLVYSLGGSMFKAGVGGEMIEVVPFFHAMATTIMHEVGTDKPDEVISTTIVSFALSSVITGGVFFFLGYARLGSLIGFFPRHILVGCVGGVGWFLVVTGIEVASRLGTLEYSFAYFSALFDSDVVLKWTVPLLLALLLLVIQRFTHNSLVLPTYFIVITIIFHALVWALPQWSLDGGRDTGWIFKPPEYSEPWYSFYAYYDFSKVHYLSVLKTIPAMFALTFFGILHVPINVPALAASTGEDNVDVDRELISHGISNGLSGLLGSVQNYLVYTNSLLFIRSGAESRVAGLMLAAATFGVMVAGPVIVGFIPVMVVGSLIFLLGIELMQEALVDTYGRLSQFEYFTIVVIVVTMGAWDFVYGILAGIVLACVSFVIQASRTNAVKATYTGRVARSTVRRHAVQRKFLEQVGEQIYVLKLSGQVFFGTIVHIESTVRNLLDELFFSQQPIRYLVLDISAVTEIDFSAAEAFARMNRLLKQKGVYMLLCGAQEDFKVMKGLKAIRLWDNNDSVRLFGNLNSALEWCENEFLSSYYLHRKQYNIQGTSAHEIPNKTHTRNTLSVPDINQEYGASPRATILEQAAESTVQEDIQVASKWKNFKQPLPLMMQIFEGLSIKNEDFWSQVTPYFQREYLPAGTRLYESEHDAKGFYLVESGILRADYDLEQGRLYESILAGTTCGELPFFSETRRTATVTAETDSVVWKLDKENWEKIKARHDINAVEIANELLTIALKLTVERFESITAYVLISSS</sequence>
<dbReference type="InterPro" id="IPR011547">
    <property type="entry name" value="SLC26A/SulP_dom"/>
</dbReference>
<feature type="domain" description="Cyclic nucleotide-binding" evidence="10">
    <location>
        <begin position="880"/>
        <end position="962"/>
    </location>
</feature>
<feature type="region of interest" description="Disordered" evidence="8">
    <location>
        <begin position="116"/>
        <end position="147"/>
    </location>
</feature>
<dbReference type="Pfam" id="PF01740">
    <property type="entry name" value="STAS"/>
    <property type="match status" value="1"/>
</dbReference>
<dbReference type="InterPro" id="IPR018490">
    <property type="entry name" value="cNMP-bd_dom_sf"/>
</dbReference>
<evidence type="ECO:0000256" key="4">
    <source>
        <dbReference type="ARBA" id="ARBA00022692"/>
    </source>
</evidence>
<feature type="transmembrane region" description="Helical" evidence="9">
    <location>
        <begin position="204"/>
        <end position="227"/>
    </location>
</feature>
<dbReference type="InterPro" id="IPR036513">
    <property type="entry name" value="STAS_dom_sf"/>
</dbReference>
<evidence type="ECO:0000256" key="1">
    <source>
        <dbReference type="ARBA" id="ARBA00004128"/>
    </source>
</evidence>
<dbReference type="AlphaFoldDB" id="A0A642UPM5"/>
<keyword evidence="2" id="KW-0813">Transport</keyword>
<evidence type="ECO:0000256" key="7">
    <source>
        <dbReference type="ARBA" id="ARBA00023136"/>
    </source>
</evidence>
<dbReference type="SUPFAM" id="SSF51206">
    <property type="entry name" value="cAMP-binding domain-like"/>
    <property type="match status" value="1"/>
</dbReference>
<dbReference type="Proteomes" id="UP000761534">
    <property type="component" value="Unassembled WGS sequence"/>
</dbReference>
<dbReference type="PANTHER" id="PTHR43310">
    <property type="entry name" value="SULFATE TRANSPORTER YBAR-RELATED"/>
    <property type="match status" value="1"/>
</dbReference>